<name>A0A8S5SVP1_9CAUD</name>
<dbReference type="EMBL" id="BK032682">
    <property type="protein sequence ID" value="DAF54775.1"/>
    <property type="molecule type" value="Genomic_DNA"/>
</dbReference>
<accession>A0A8S5SVP1</accession>
<protein>
    <submittedName>
        <fullName evidence="1">Uncharacterized protein</fullName>
    </submittedName>
</protein>
<evidence type="ECO:0000313" key="1">
    <source>
        <dbReference type="EMBL" id="DAF54775.1"/>
    </source>
</evidence>
<organism evidence="1">
    <name type="scientific">Siphoviridae sp. ctqPo10</name>
    <dbReference type="NCBI Taxonomy" id="2827948"/>
    <lineage>
        <taxon>Viruses</taxon>
        <taxon>Duplodnaviria</taxon>
        <taxon>Heunggongvirae</taxon>
        <taxon>Uroviricota</taxon>
        <taxon>Caudoviricetes</taxon>
    </lineage>
</organism>
<proteinExistence type="predicted"/>
<reference evidence="1" key="1">
    <citation type="journal article" date="2021" name="Proc. Natl. Acad. Sci. U.S.A.">
        <title>A Catalog of Tens of Thousands of Viruses from Human Metagenomes Reveals Hidden Associations with Chronic Diseases.</title>
        <authorList>
            <person name="Tisza M.J."/>
            <person name="Buck C.B."/>
        </authorList>
    </citation>
    <scope>NUCLEOTIDE SEQUENCE</scope>
    <source>
        <strain evidence="1">CtqPo10</strain>
    </source>
</reference>
<sequence length="65" mass="7708">MEQNKVVKDFLVPEINESSNIHMYCNYARMNPHEERCITCDSGDCKYKGNHTIIERQNKKVTFKQ</sequence>